<evidence type="ECO:0000259" key="5">
    <source>
        <dbReference type="PROSITE" id="PS52006"/>
    </source>
</evidence>
<dbReference type="GO" id="GO:0005975">
    <property type="term" value="P:carbohydrate metabolic process"/>
    <property type="evidence" value="ECO:0007669"/>
    <property type="project" value="InterPro"/>
</dbReference>
<keyword evidence="7" id="KW-1185">Reference proteome</keyword>
<dbReference type="InterPro" id="IPR037398">
    <property type="entry name" value="Glyco_hydro_64_fam"/>
</dbReference>
<dbReference type="AlphaFoldDB" id="A0A0F4ZB56"/>
<accession>A0A0F4ZB56</accession>
<dbReference type="InterPro" id="IPR013320">
    <property type="entry name" value="ConA-like_dom_sf"/>
</dbReference>
<dbReference type="PANTHER" id="PTHR38165:SF1">
    <property type="entry name" value="GLUCANASE B"/>
    <property type="match status" value="1"/>
</dbReference>
<dbReference type="GO" id="GO:0004553">
    <property type="term" value="F:hydrolase activity, hydrolyzing O-glycosyl compounds"/>
    <property type="evidence" value="ECO:0007669"/>
    <property type="project" value="InterPro"/>
</dbReference>
<dbReference type="Gene3D" id="2.60.110.10">
    <property type="entry name" value="Thaumatin"/>
    <property type="match status" value="1"/>
</dbReference>
<comment type="caution">
    <text evidence="6">The sequence shown here is derived from an EMBL/GenBank/DDBJ whole genome shotgun (WGS) entry which is preliminary data.</text>
</comment>
<feature type="active site" description="Nucleophile" evidence="3">
    <location>
        <position position="154"/>
    </location>
</feature>
<dbReference type="OrthoDB" id="5290283at2759"/>
<evidence type="ECO:0000256" key="2">
    <source>
        <dbReference type="ARBA" id="ARBA00023295"/>
    </source>
</evidence>
<dbReference type="Proteomes" id="UP000033483">
    <property type="component" value="Unassembled WGS sequence"/>
</dbReference>
<gene>
    <name evidence="6" type="ORF">TD95_004925</name>
</gene>
<dbReference type="PROSITE" id="PS51762">
    <property type="entry name" value="GH16_2"/>
    <property type="match status" value="1"/>
</dbReference>
<feature type="domain" description="GH64" evidence="5">
    <location>
        <begin position="310"/>
        <end position="669"/>
    </location>
</feature>
<name>A0A0F4ZB56_9PEZI</name>
<dbReference type="InterPro" id="IPR037176">
    <property type="entry name" value="Osmotin/thaumatin-like_sf"/>
</dbReference>
<sequence length="683" mass="74379">MVMLTLAFVLPISAFHVSLPDGLLPAIFTHSIESDFISACPISRSPSWIRPEFNITREPSEAELPESFRSENTFSSSLNAEFLANIAAGRRLEVGNVGVVLRVRGGRVDGMVSTSEMDSKRNDVGYGSFRVGLKLSREPGTCAAFFWYHDDAHEIDIEFLSREFDAAHSIFPLHFVVHSLVSPIHLQANLSFDPTTAFHEYRFDYIPGHILFYVDGMLIGRATQREEMKRGVLVVQHWSNGNVQWTAGPPERDADMAVSYVKAYFNGSGDVVSGAATEALGGVETEVPEYKATEYGAIAGPLIVKCGCWCGSNTLKATLRNDTDVPLFFTITGLALQRANAPVFICADGKTPYYPPSPPDRLQPVTQDVAIRVAPGASQQAVIPRIAGGRVWFCKNTPLVFFVNPGPAVVEPSTTNTTDKNYYKDWGFAEFTFNEHQLFANISHVDFVSIPASLDLHCAVAGRRCVPGMPADGLDRVCRGLLEQEARDGAGWAKLVVRGRDGGFLRALSPNAGAVMHTGLFKGYLEGYIEQVWKTYETRPLVINTQAQWGDVQGRVVNGVLDLGVLGRFERPATADVFSCSTGPFARGPGYTEGKGAAGARLAAALNRGTLLRNDRQPEGEAVEEFYAEEKTNHYARICHEVSREGRGYAFPYDDVGSSQGVDQSGAVWGGSPEELVVGVGGC</sequence>
<dbReference type="CDD" id="cd00413">
    <property type="entry name" value="Glyco_hydrolase_16"/>
    <property type="match status" value="1"/>
</dbReference>
<reference evidence="6 7" key="1">
    <citation type="submission" date="2015-03" db="EMBL/GenBank/DDBJ databases">
        <authorList>
            <person name="Radwan O."/>
            <person name="Al-Naeli F.A."/>
            <person name="Rendon G.A."/>
            <person name="Fields C."/>
        </authorList>
    </citation>
    <scope>NUCLEOTIDE SEQUENCE [LARGE SCALE GENOMIC DNA]</scope>
    <source>
        <strain evidence="6">CR-DP1</strain>
    </source>
</reference>
<dbReference type="EMBL" id="LAEV01001774">
    <property type="protein sequence ID" value="KKA27366.1"/>
    <property type="molecule type" value="Genomic_DNA"/>
</dbReference>
<dbReference type="PROSITE" id="PS52006">
    <property type="entry name" value="GH64"/>
    <property type="match status" value="1"/>
</dbReference>
<dbReference type="InterPro" id="IPR042517">
    <property type="entry name" value="Glyco_hydro_64_N_2"/>
</dbReference>
<protein>
    <submittedName>
        <fullName evidence="6">Uncharacterized protein</fullName>
    </submittedName>
</protein>
<proteinExistence type="predicted"/>
<evidence type="ECO:0000256" key="3">
    <source>
        <dbReference type="PIRSR" id="PIRSR608264-1"/>
    </source>
</evidence>
<organism evidence="6 7">
    <name type="scientific">Thielaviopsis punctulata</name>
    <dbReference type="NCBI Taxonomy" id="72032"/>
    <lineage>
        <taxon>Eukaryota</taxon>
        <taxon>Fungi</taxon>
        <taxon>Dikarya</taxon>
        <taxon>Ascomycota</taxon>
        <taxon>Pezizomycotina</taxon>
        <taxon>Sordariomycetes</taxon>
        <taxon>Hypocreomycetidae</taxon>
        <taxon>Microascales</taxon>
        <taxon>Ceratocystidaceae</taxon>
        <taxon>Thielaviopsis</taxon>
    </lineage>
</organism>
<dbReference type="PANTHER" id="PTHR38165">
    <property type="match status" value="1"/>
</dbReference>
<dbReference type="InterPro" id="IPR008264">
    <property type="entry name" value="Beta_glucanase"/>
</dbReference>
<evidence type="ECO:0000259" key="4">
    <source>
        <dbReference type="PROSITE" id="PS51762"/>
    </source>
</evidence>
<dbReference type="SUPFAM" id="SSF49899">
    <property type="entry name" value="Concanavalin A-like lectins/glucanases"/>
    <property type="match status" value="1"/>
</dbReference>
<dbReference type="Gene3D" id="2.60.120.200">
    <property type="match status" value="1"/>
</dbReference>
<dbReference type="Pfam" id="PF16483">
    <property type="entry name" value="Glyco_hydro_64"/>
    <property type="match status" value="1"/>
</dbReference>
<feature type="domain" description="GH16" evidence="4">
    <location>
        <begin position="51"/>
        <end position="269"/>
    </location>
</feature>
<dbReference type="InterPro" id="IPR000757">
    <property type="entry name" value="Beta-glucanase-like"/>
</dbReference>
<dbReference type="InterPro" id="IPR032477">
    <property type="entry name" value="Glyco_hydro_64"/>
</dbReference>
<dbReference type="Pfam" id="PF00722">
    <property type="entry name" value="Glyco_hydro_16"/>
    <property type="match status" value="1"/>
</dbReference>
<keyword evidence="1" id="KW-0378">Hydrolase</keyword>
<evidence type="ECO:0000313" key="7">
    <source>
        <dbReference type="Proteomes" id="UP000033483"/>
    </source>
</evidence>
<dbReference type="PRINTS" id="PR00737">
    <property type="entry name" value="GLHYDRLASE16"/>
</dbReference>
<dbReference type="Gene3D" id="3.30.920.50">
    <property type="entry name" value="Beta-1,3-glucanase, C-terminal domain"/>
    <property type="match status" value="1"/>
</dbReference>
<feature type="active site" description="Proton donor" evidence="3">
    <location>
        <position position="158"/>
    </location>
</feature>
<evidence type="ECO:0000313" key="6">
    <source>
        <dbReference type="EMBL" id="KKA27366.1"/>
    </source>
</evidence>
<evidence type="ECO:0000256" key="1">
    <source>
        <dbReference type="ARBA" id="ARBA00022801"/>
    </source>
</evidence>
<keyword evidence="2" id="KW-0326">Glycosidase</keyword>